<reference evidence="3 4" key="1">
    <citation type="submission" date="2016-12" db="EMBL/GenBank/DDBJ databases">
        <title>Isolation and genomic insights into novel planktonic Zetaproteobacteria from stratified waters of the Chesapeake Bay.</title>
        <authorList>
            <person name="McAllister S.M."/>
            <person name="Kato S."/>
            <person name="Chan C.S."/>
            <person name="Chiu B.K."/>
            <person name="Field E.K."/>
        </authorList>
    </citation>
    <scope>NUCLEOTIDE SEQUENCE [LARGE SCALE GENOMIC DNA]</scope>
    <source>
        <strain evidence="3 4">CP-5</strain>
    </source>
</reference>
<gene>
    <name evidence="3" type="ORF">Ga0123461_1678</name>
</gene>
<dbReference type="InterPro" id="IPR018490">
    <property type="entry name" value="cNMP-bd_dom_sf"/>
</dbReference>
<feature type="transmembrane region" description="Helical" evidence="1">
    <location>
        <begin position="20"/>
        <end position="38"/>
    </location>
</feature>
<keyword evidence="1" id="KW-1133">Transmembrane helix</keyword>
<dbReference type="EMBL" id="CP018799">
    <property type="protein sequence ID" value="ATX80091.1"/>
    <property type="molecule type" value="Genomic_DNA"/>
</dbReference>
<dbReference type="SMART" id="SM00100">
    <property type="entry name" value="cNMP"/>
    <property type="match status" value="1"/>
</dbReference>
<keyword evidence="1" id="KW-0472">Membrane</keyword>
<dbReference type="Gene3D" id="2.60.120.10">
    <property type="entry name" value="Jelly Rolls"/>
    <property type="match status" value="1"/>
</dbReference>
<dbReference type="Pfam" id="PF00027">
    <property type="entry name" value="cNMP_binding"/>
    <property type="match status" value="1"/>
</dbReference>
<keyword evidence="1" id="KW-0812">Transmembrane</keyword>
<name>A0A2K8L2L7_MARES</name>
<feature type="transmembrane region" description="Helical" evidence="1">
    <location>
        <begin position="44"/>
        <end position="62"/>
    </location>
</feature>
<dbReference type="SUPFAM" id="SSF51206">
    <property type="entry name" value="cAMP-binding domain-like"/>
    <property type="match status" value="1"/>
</dbReference>
<dbReference type="PROSITE" id="PS50042">
    <property type="entry name" value="CNMP_BINDING_3"/>
    <property type="match status" value="1"/>
</dbReference>
<proteinExistence type="predicted"/>
<keyword evidence="4" id="KW-1185">Reference proteome</keyword>
<dbReference type="InterPro" id="IPR014710">
    <property type="entry name" value="RmlC-like_jellyroll"/>
</dbReference>
<organism evidence="3 4">
    <name type="scientific">Mariprofundus aestuarium</name>
    <dbReference type="NCBI Taxonomy" id="1921086"/>
    <lineage>
        <taxon>Bacteria</taxon>
        <taxon>Pseudomonadati</taxon>
        <taxon>Pseudomonadota</taxon>
        <taxon>Candidatius Mariprofundia</taxon>
        <taxon>Mariprofundales</taxon>
        <taxon>Mariprofundaceae</taxon>
        <taxon>Mariprofundus</taxon>
    </lineage>
</organism>
<evidence type="ECO:0000256" key="1">
    <source>
        <dbReference type="SAM" id="Phobius"/>
    </source>
</evidence>
<protein>
    <submittedName>
        <fullName evidence="3">Cyclic nucleotide-binding domain-containing protein</fullName>
    </submittedName>
</protein>
<feature type="domain" description="Cyclic nucleotide-binding" evidence="2">
    <location>
        <begin position="139"/>
        <end position="223"/>
    </location>
</feature>
<dbReference type="AlphaFoldDB" id="A0A2K8L2L7"/>
<dbReference type="InterPro" id="IPR000595">
    <property type="entry name" value="cNMP-bd_dom"/>
</dbReference>
<dbReference type="CDD" id="cd00038">
    <property type="entry name" value="CAP_ED"/>
    <property type="match status" value="1"/>
</dbReference>
<evidence type="ECO:0000313" key="4">
    <source>
        <dbReference type="Proteomes" id="UP000231701"/>
    </source>
</evidence>
<evidence type="ECO:0000259" key="2">
    <source>
        <dbReference type="PROSITE" id="PS50042"/>
    </source>
</evidence>
<accession>A0A2K8L2L7</accession>
<sequence length="262" mass="29147">MMDLLSKEHVSGASKHDWKLFIKLVLSGAFTALGAYDLGYNLELAFAALIFIPAGGMFFTYLKHEADSNILRWISIFVFALLFGTLIDSLYLAVAVFLIMEGATHSASLVRFEDTKWMRIVRAETSMDELHKLVSGHTFFHSLPEEARIHLAEKSVVMEVEPGAALIKHGEFNYYLFLLAKGEVEVIRNGEFIEKLQAGNIFGEVSAAGLSLPVADVIAKSDVLAFAFPIDLISETAEAYPKFAEQLREIGMQIASKYEKED</sequence>
<dbReference type="KEGG" id="maes:Ga0123461_1678"/>
<evidence type="ECO:0000313" key="3">
    <source>
        <dbReference type="EMBL" id="ATX80091.1"/>
    </source>
</evidence>
<dbReference type="Proteomes" id="UP000231701">
    <property type="component" value="Chromosome"/>
</dbReference>
<feature type="transmembrane region" description="Helical" evidence="1">
    <location>
        <begin position="74"/>
        <end position="100"/>
    </location>
</feature>